<feature type="domain" description="Transposase IS200-like" evidence="1">
    <location>
        <begin position="5"/>
        <end position="118"/>
    </location>
</feature>
<keyword evidence="3" id="KW-1185">Reference proteome</keyword>
<dbReference type="InterPro" id="IPR036515">
    <property type="entry name" value="Transposase_17_sf"/>
</dbReference>
<organism evidence="2 3">
    <name type="scientific">Persicirhabdus sediminis</name>
    <dbReference type="NCBI Taxonomy" id="454144"/>
    <lineage>
        <taxon>Bacteria</taxon>
        <taxon>Pseudomonadati</taxon>
        <taxon>Verrucomicrobiota</taxon>
        <taxon>Verrucomicrobiia</taxon>
        <taxon>Verrucomicrobiales</taxon>
        <taxon>Verrucomicrobiaceae</taxon>
        <taxon>Persicirhabdus</taxon>
    </lineage>
</organism>
<dbReference type="GO" id="GO:0003677">
    <property type="term" value="F:DNA binding"/>
    <property type="evidence" value="ECO:0007669"/>
    <property type="project" value="InterPro"/>
</dbReference>
<dbReference type="Gene3D" id="3.30.70.1290">
    <property type="entry name" value="Transposase IS200-like"/>
    <property type="match status" value="1"/>
</dbReference>
<dbReference type="GO" id="GO:0004803">
    <property type="term" value="F:transposase activity"/>
    <property type="evidence" value="ECO:0007669"/>
    <property type="project" value="InterPro"/>
</dbReference>
<dbReference type="NCBIfam" id="NF033573">
    <property type="entry name" value="transpos_IS200"/>
    <property type="match status" value="1"/>
</dbReference>
<dbReference type="SUPFAM" id="SSF143422">
    <property type="entry name" value="Transposase IS200-like"/>
    <property type="match status" value="1"/>
</dbReference>
<name>A0A8J7SQ80_9BACT</name>
<evidence type="ECO:0000313" key="3">
    <source>
        <dbReference type="Proteomes" id="UP000624703"/>
    </source>
</evidence>
<gene>
    <name evidence="2" type="primary">tnpA</name>
    <name evidence="2" type="ORF">JIN82_16810</name>
</gene>
<proteinExistence type="predicted"/>
<dbReference type="PANTHER" id="PTHR33360:SF2">
    <property type="entry name" value="TRANSPOSASE FOR INSERTION SEQUENCE ELEMENT IS200"/>
    <property type="match status" value="1"/>
</dbReference>
<reference evidence="2" key="1">
    <citation type="submission" date="2021-01" db="EMBL/GenBank/DDBJ databases">
        <title>Modified the classification status of verrucomicrobia.</title>
        <authorList>
            <person name="Feng X."/>
        </authorList>
    </citation>
    <scope>NUCLEOTIDE SEQUENCE</scope>
    <source>
        <strain evidence="2">_KCTC 22039</strain>
    </source>
</reference>
<comment type="caution">
    <text evidence="2">The sequence shown here is derived from an EMBL/GenBank/DDBJ whole genome shotgun (WGS) entry which is preliminary data.</text>
</comment>
<dbReference type="PANTHER" id="PTHR33360">
    <property type="entry name" value="TRANSPOSASE FOR INSERTION SEQUENCE ELEMENT IS200"/>
    <property type="match status" value="1"/>
</dbReference>
<dbReference type="Proteomes" id="UP000624703">
    <property type="component" value="Unassembled WGS sequence"/>
</dbReference>
<dbReference type="InterPro" id="IPR002686">
    <property type="entry name" value="Transposase_17"/>
</dbReference>
<dbReference type="SMART" id="SM01321">
    <property type="entry name" value="Y1_Tnp"/>
    <property type="match status" value="1"/>
</dbReference>
<protein>
    <submittedName>
        <fullName evidence="2">IS200/IS605 family transposase</fullName>
    </submittedName>
</protein>
<sequence length="149" mass="17008">MSQSLSQIYLHIIFSTKDRMPHINEETKAHLWAYLAKVANELDHDAVEVGGVADHVHLLCHGSRTMTVSDFLKDLKISSSKWMKGQGGVSQFAWQRGYGAFSVSASNAAAVREYILGQEKHHQQQSFKDEYREFLRKHGVGWDEKYVWG</sequence>
<dbReference type="AlphaFoldDB" id="A0A8J7SQ80"/>
<dbReference type="EMBL" id="JAENIM010000047">
    <property type="protein sequence ID" value="MBK1792828.1"/>
    <property type="molecule type" value="Genomic_DNA"/>
</dbReference>
<accession>A0A8J7SQ80</accession>
<dbReference type="GO" id="GO:0006313">
    <property type="term" value="P:DNA transposition"/>
    <property type="evidence" value="ECO:0007669"/>
    <property type="project" value="InterPro"/>
</dbReference>
<dbReference type="Pfam" id="PF01797">
    <property type="entry name" value="Y1_Tnp"/>
    <property type="match status" value="1"/>
</dbReference>
<dbReference type="RefSeq" id="WP_200312833.1">
    <property type="nucleotide sequence ID" value="NZ_JAENIM010000047.1"/>
</dbReference>
<evidence type="ECO:0000313" key="2">
    <source>
        <dbReference type="EMBL" id="MBK1792828.1"/>
    </source>
</evidence>
<evidence type="ECO:0000259" key="1">
    <source>
        <dbReference type="SMART" id="SM01321"/>
    </source>
</evidence>